<dbReference type="SUPFAM" id="SSF53756">
    <property type="entry name" value="UDP-Glycosyltransferase/glycogen phosphorylase"/>
    <property type="match status" value="1"/>
</dbReference>
<accession>A0A6G7PT90</accession>
<protein>
    <submittedName>
        <fullName evidence="1">Glycosyltransferase</fullName>
    </submittedName>
</protein>
<dbReference type="Proteomes" id="UP000502179">
    <property type="component" value="Chromosome"/>
</dbReference>
<keyword evidence="2" id="KW-1185">Reference proteome</keyword>
<dbReference type="KEGG" id="tav:G4V39_00160"/>
<reference evidence="1 2" key="1">
    <citation type="submission" date="2020-02" db="EMBL/GenBank/DDBJ databases">
        <title>Genome analysis of Thermosulfuriphilus ammonigenes ST65T, an anaerobic thermophilic chemolithoautotrophic bacterium isolated from a deep-sea hydrothermal vent.</title>
        <authorList>
            <person name="Slobodkina G."/>
            <person name="Allioux M."/>
            <person name="Merkel A."/>
            <person name="Alain K."/>
            <person name="Jebbar M."/>
            <person name="Slobodkin A."/>
        </authorList>
    </citation>
    <scope>NUCLEOTIDE SEQUENCE [LARGE SCALE GENOMIC DNA]</scope>
    <source>
        <strain evidence="1 2">ST65</strain>
    </source>
</reference>
<organism evidence="1 2">
    <name type="scientific">Thermosulfuriphilus ammonigenes</name>
    <dbReference type="NCBI Taxonomy" id="1936021"/>
    <lineage>
        <taxon>Bacteria</taxon>
        <taxon>Pseudomonadati</taxon>
        <taxon>Thermodesulfobacteriota</taxon>
        <taxon>Thermodesulfobacteria</taxon>
        <taxon>Thermodesulfobacteriales</taxon>
        <taxon>Thermodesulfobacteriaceae</taxon>
        <taxon>Thermosulfuriphilus</taxon>
    </lineage>
</organism>
<evidence type="ECO:0000313" key="2">
    <source>
        <dbReference type="Proteomes" id="UP000502179"/>
    </source>
</evidence>
<name>A0A6G7PT90_9BACT</name>
<dbReference type="AlphaFoldDB" id="A0A6G7PT90"/>
<dbReference type="EMBL" id="CP048877">
    <property type="protein sequence ID" value="QIJ70776.1"/>
    <property type="molecule type" value="Genomic_DNA"/>
</dbReference>
<keyword evidence="1" id="KW-0808">Transferase</keyword>
<evidence type="ECO:0000313" key="1">
    <source>
        <dbReference type="EMBL" id="QIJ70776.1"/>
    </source>
</evidence>
<gene>
    <name evidence="1" type="ORF">G4V39_00160</name>
</gene>
<dbReference type="GO" id="GO:0016740">
    <property type="term" value="F:transferase activity"/>
    <property type="evidence" value="ECO:0007669"/>
    <property type="project" value="UniProtKB-KW"/>
</dbReference>
<proteinExistence type="predicted"/>
<sequence>MIKVIHLPIIIAGTSPILSKYLKKMGVYSKVISFYKTFLGYYGDINLDLDSLSPRERSNKIRNFMSHFLKHDLPKYDIIHIHFLNSLSTGDSFGGWNLSDQLFYDLKIAKDLGKKIVCSAYGSDVQNISKIVYYQLKFQYPHIDLPYPPLNNFSQIKKISALMSYVDVFVTGTTLINHLPYGYYITMPFDVEFYDSYASSVDSGRFTILHAPSNSFVKGTRFLDQAIEKLRLKYNNFDYILVKNMPHDKAISYYPGFGVAVDQINYDFGLVALEYMYYGRPVICCFRKEEFQPFDAKYNAPIVSVFNQEELLEVLEKSIRGEILYNKEDLKSYVLENFAASLIASKYKELYEILIDGGKIPQFVNPNWFAQYQRFLNKEPIDKDNYYSKVTDFLLSQKELSLLLVEIQNGFNLASNVELLAKLILAKELLGDHKSASALRNQNASLVASEAFRSHYERAKEIYQKEVPDP</sequence>
<dbReference type="RefSeq" id="WP_166030999.1">
    <property type="nucleotide sequence ID" value="NZ_CP048877.1"/>
</dbReference>